<organism evidence="3 4">
    <name type="scientific">Aeromicrobium yanjiei</name>
    <dbReference type="NCBI Taxonomy" id="2662028"/>
    <lineage>
        <taxon>Bacteria</taxon>
        <taxon>Bacillati</taxon>
        <taxon>Actinomycetota</taxon>
        <taxon>Actinomycetes</taxon>
        <taxon>Propionibacteriales</taxon>
        <taxon>Nocardioidaceae</taxon>
        <taxon>Aeromicrobium</taxon>
    </lineage>
</organism>
<name>A0A5Q2MGD2_9ACTN</name>
<evidence type="ECO:0000313" key="4">
    <source>
        <dbReference type="Proteomes" id="UP000392064"/>
    </source>
</evidence>
<evidence type="ECO:0000313" key="3">
    <source>
        <dbReference type="EMBL" id="QGG40751.1"/>
    </source>
</evidence>
<keyword evidence="1" id="KW-1133">Transmembrane helix</keyword>
<dbReference type="Proteomes" id="UP000392064">
    <property type="component" value="Chromosome"/>
</dbReference>
<accession>A0A5Q2MGD2</accession>
<evidence type="ECO:0000259" key="2">
    <source>
        <dbReference type="Pfam" id="PF13349"/>
    </source>
</evidence>
<dbReference type="Pfam" id="PF13349">
    <property type="entry name" value="DUF4097"/>
    <property type="match status" value="1"/>
</dbReference>
<keyword evidence="4" id="KW-1185">Reference proteome</keyword>
<evidence type="ECO:0000256" key="1">
    <source>
        <dbReference type="SAM" id="Phobius"/>
    </source>
</evidence>
<feature type="transmembrane region" description="Helical" evidence="1">
    <location>
        <begin position="20"/>
        <end position="43"/>
    </location>
</feature>
<dbReference type="KEGG" id="aef:GEV26_04880"/>
<keyword evidence="1" id="KW-0812">Transmembrane</keyword>
<sequence length="250" mass="26102">MTEQEVIADYDVRSPASRTLLTVIGTIVFVLVAGGLVLGASVLMRDTKVSTSVVEIGESAQIVVDAGSADVRIVQGKPDVVHVEARVTSGLRKTDYEIGRLGDDIRIASGCQAWFNPGCGVETTIEIPKGFPVVVKTSSGDVVADTIEEGVLTVRTGSGNISGTALDVDELAADTVTGDISADFRTQPFALKASTRSGDISASIPQGDRTYGVEATSRSGKVSSKIASDEDGKGFIRATTRSGDISLRHK</sequence>
<protein>
    <submittedName>
        <fullName evidence="3">DUF4097 family beta strand repeat protein</fullName>
    </submittedName>
</protein>
<gene>
    <name evidence="3" type="ORF">GEV26_04880</name>
</gene>
<dbReference type="RefSeq" id="WP_153652022.1">
    <property type="nucleotide sequence ID" value="NZ_CP045737.1"/>
</dbReference>
<proteinExistence type="predicted"/>
<feature type="domain" description="DUF4097" evidence="2">
    <location>
        <begin position="134"/>
        <end position="247"/>
    </location>
</feature>
<reference evidence="3 4" key="1">
    <citation type="submission" date="2019-11" db="EMBL/GenBank/DDBJ databases">
        <authorList>
            <person name="Li J."/>
        </authorList>
    </citation>
    <scope>NUCLEOTIDE SEQUENCE [LARGE SCALE GENOMIC DNA]</scope>
    <source>
        <strain evidence="3 4">MF47</strain>
    </source>
</reference>
<keyword evidence="1" id="KW-0472">Membrane</keyword>
<dbReference type="EMBL" id="CP045737">
    <property type="protein sequence ID" value="QGG40751.1"/>
    <property type="molecule type" value="Genomic_DNA"/>
</dbReference>
<dbReference type="InterPro" id="IPR025164">
    <property type="entry name" value="Toastrack_DUF4097"/>
</dbReference>
<dbReference type="AlphaFoldDB" id="A0A5Q2MGD2"/>